<organism evidence="1 2">
    <name type="scientific">Agathobacter rectalis</name>
    <dbReference type="NCBI Taxonomy" id="39491"/>
    <lineage>
        <taxon>Bacteria</taxon>
        <taxon>Bacillati</taxon>
        <taxon>Bacillota</taxon>
        <taxon>Clostridia</taxon>
        <taxon>Lachnospirales</taxon>
        <taxon>Lachnospiraceae</taxon>
        <taxon>Agathobacter</taxon>
    </lineage>
</organism>
<dbReference type="EMBL" id="QSTP01000004">
    <property type="protein sequence ID" value="RGM72647.1"/>
    <property type="molecule type" value="Genomic_DNA"/>
</dbReference>
<evidence type="ECO:0000313" key="1">
    <source>
        <dbReference type="EMBL" id="RGM72647.1"/>
    </source>
</evidence>
<dbReference type="Proteomes" id="UP000260758">
    <property type="component" value="Unassembled WGS sequence"/>
</dbReference>
<dbReference type="AlphaFoldDB" id="A0A3E4YCZ2"/>
<protein>
    <submittedName>
        <fullName evidence="1">DUF4258 domain-containing protein</fullName>
    </submittedName>
</protein>
<evidence type="ECO:0000313" key="2">
    <source>
        <dbReference type="Proteomes" id="UP000260758"/>
    </source>
</evidence>
<dbReference type="RefSeq" id="WP_117718628.1">
    <property type="nucleotide sequence ID" value="NZ_JAQDCR010000004.1"/>
</dbReference>
<proteinExistence type="predicted"/>
<name>A0A3E4YCZ2_9FIRM</name>
<sequence>MDIKRVQELCNKKALRWTNHMFVRLIQRNISMQDVMNAIMSGEIIEDYPDDYPYPSCLIIGYTVGDKTIHVVCGLGENEVWLITAYYPDMTRWSSDFKTRKES</sequence>
<dbReference type="InterPro" id="IPR025354">
    <property type="entry name" value="DUF4258"/>
</dbReference>
<gene>
    <name evidence="1" type="ORF">DXB99_06130</name>
</gene>
<dbReference type="Pfam" id="PF14076">
    <property type="entry name" value="DUF4258"/>
    <property type="match status" value="1"/>
</dbReference>
<accession>A0A3E4YCZ2</accession>
<comment type="caution">
    <text evidence="1">The sequence shown here is derived from an EMBL/GenBank/DDBJ whole genome shotgun (WGS) entry which is preliminary data.</text>
</comment>
<reference evidence="1 2" key="1">
    <citation type="submission" date="2018-08" db="EMBL/GenBank/DDBJ databases">
        <title>A genome reference for cultivated species of the human gut microbiota.</title>
        <authorList>
            <person name="Zou Y."/>
            <person name="Xue W."/>
            <person name="Luo G."/>
        </authorList>
    </citation>
    <scope>NUCLEOTIDE SEQUENCE [LARGE SCALE GENOMIC DNA]</scope>
    <source>
        <strain evidence="1 2">OM07-13</strain>
    </source>
</reference>